<organism evidence="3 4">
    <name type="scientific">Pontibacter rugosus</name>
    <dbReference type="NCBI Taxonomy" id="1745966"/>
    <lineage>
        <taxon>Bacteria</taxon>
        <taxon>Pseudomonadati</taxon>
        <taxon>Bacteroidota</taxon>
        <taxon>Cytophagia</taxon>
        <taxon>Cytophagales</taxon>
        <taxon>Hymenobacteraceae</taxon>
        <taxon>Pontibacter</taxon>
    </lineage>
</organism>
<name>A0ABW3SXB2_9BACT</name>
<keyword evidence="1" id="KW-0812">Transmembrane</keyword>
<dbReference type="PANTHER" id="PTHR37464:SF1">
    <property type="entry name" value="BLL2463 PROTEIN"/>
    <property type="match status" value="1"/>
</dbReference>
<reference evidence="4" key="1">
    <citation type="journal article" date="2019" name="Int. J. Syst. Evol. Microbiol.">
        <title>The Global Catalogue of Microorganisms (GCM) 10K type strain sequencing project: providing services to taxonomists for standard genome sequencing and annotation.</title>
        <authorList>
            <consortium name="The Broad Institute Genomics Platform"/>
            <consortium name="The Broad Institute Genome Sequencing Center for Infectious Disease"/>
            <person name="Wu L."/>
            <person name="Ma J."/>
        </authorList>
    </citation>
    <scope>NUCLEOTIDE SEQUENCE [LARGE SCALE GENOMIC DNA]</scope>
    <source>
        <strain evidence="4">JCM 31319</strain>
    </source>
</reference>
<keyword evidence="1" id="KW-1133">Transmembrane helix</keyword>
<dbReference type="InterPro" id="IPR024163">
    <property type="entry name" value="Aerotolerance_reg_N"/>
</dbReference>
<dbReference type="RefSeq" id="WP_377532552.1">
    <property type="nucleotide sequence ID" value="NZ_JBHTLD010000322.1"/>
</dbReference>
<feature type="domain" description="Aerotolerance regulator N-terminal" evidence="2">
    <location>
        <begin position="1"/>
        <end position="76"/>
    </location>
</feature>
<evidence type="ECO:0000313" key="4">
    <source>
        <dbReference type="Proteomes" id="UP001597094"/>
    </source>
</evidence>
<feature type="transmembrane region" description="Helical" evidence="1">
    <location>
        <begin position="56"/>
        <end position="78"/>
    </location>
</feature>
<comment type="caution">
    <text evidence="3">The sequence shown here is derived from an EMBL/GenBank/DDBJ whole genome shotgun (WGS) entry which is preliminary data.</text>
</comment>
<evidence type="ECO:0000313" key="3">
    <source>
        <dbReference type="EMBL" id="MFD1188622.1"/>
    </source>
</evidence>
<dbReference type="InterPro" id="IPR029062">
    <property type="entry name" value="Class_I_gatase-like"/>
</dbReference>
<dbReference type="EMBL" id="JBHTLD010000322">
    <property type="protein sequence ID" value="MFD1188622.1"/>
    <property type="molecule type" value="Genomic_DNA"/>
</dbReference>
<dbReference type="InterPro" id="IPR011933">
    <property type="entry name" value="Double_TM_dom"/>
</dbReference>
<gene>
    <name evidence="3" type="ORF">ACFQ2O_20615</name>
</gene>
<evidence type="ECO:0000259" key="2">
    <source>
        <dbReference type="Pfam" id="PF07584"/>
    </source>
</evidence>
<protein>
    <submittedName>
        <fullName evidence="3">BatA domain-containing protein</fullName>
    </submittedName>
</protein>
<dbReference type="NCBIfam" id="TIGR02226">
    <property type="entry name" value="two_anch"/>
    <property type="match status" value="1"/>
</dbReference>
<feature type="transmembrane region" description="Helical" evidence="1">
    <location>
        <begin position="6"/>
        <end position="24"/>
    </location>
</feature>
<dbReference type="Pfam" id="PF07584">
    <property type="entry name" value="BatA"/>
    <property type="match status" value="1"/>
</dbReference>
<proteinExistence type="predicted"/>
<evidence type="ECO:0000256" key="1">
    <source>
        <dbReference type="SAM" id="Phobius"/>
    </source>
</evidence>
<accession>A0ABW3SXB2</accession>
<dbReference type="Proteomes" id="UP001597094">
    <property type="component" value="Unassembled WGS sequence"/>
</dbReference>
<feature type="transmembrane region" description="Helical" evidence="1">
    <location>
        <begin position="645"/>
        <end position="667"/>
    </location>
</feature>
<dbReference type="SUPFAM" id="SSF52317">
    <property type="entry name" value="Class I glutamine amidotransferase-like"/>
    <property type="match status" value="1"/>
</dbReference>
<dbReference type="Gene3D" id="3.40.50.880">
    <property type="match status" value="1"/>
</dbReference>
<dbReference type="PANTHER" id="PTHR37464">
    <property type="entry name" value="BLL2463 PROTEIN"/>
    <property type="match status" value="1"/>
</dbReference>
<keyword evidence="1" id="KW-0472">Membrane</keyword>
<keyword evidence="4" id="KW-1185">Reference proteome</keyword>
<sequence>MAFLYPYFLFALAAVAVPIILHLVQLRRAKRIAFSNVKFIQVSKDLTASQRNLKELLILFCRILFIVFLVLAFAQPFIPASDAAVTVNDANLDIFVDNSYSMQRMHSEEDLTMLEVASDQAKTVLDLFPASTAFKLSSTSRLNHGAPLQKSEAISILDQLAYSAKPFAPSLGESIQASHLFIFSDFQKSSLKLEDFKSKDASMQVHLIPVSAAAASNITIDSVYLEDEFLRTDAESRIHVLVTNTSNDLAEDVPVKLFMQGQQVSALSLDLPPRQSTEAVMSFRATGEAISLAYVQVEDYPVEFDNTFYFTLSSSAAIAVTEVSDNTASLQQLYAGESFFKYSSYTNDNIDYAKLAASNIVIVNGVKALSAALAANLSNYAKEGGTLLIIPPVGSDRGAYTSLFQNLNMPVRFTGAGAGGAKTNLMAPDPNNPFFRSIFSDFDAKMQMPTASRSLSWSRASEDILRFRGGSPFLSRFDRGTGAVYLMAAPLDETYSSLPNHALFVPVMYRLAIESYQQQQQLAYTLNNNIVQVPAATKQQREGVYQLQQDTLAFIPEQQVRGGKLYFTVPPEMEKAGFYTLQLNDSILTTLAFNYDKGESYLEQYTPDELRTVIGSESGNIHVYDYGDAFSIKGEFEKRYFGVKLWKYCLILCLFFLMAEIALIRFFRT</sequence>